<dbReference type="InterPro" id="IPR040026">
    <property type="entry name" value="FliD"/>
</dbReference>
<dbReference type="Pfam" id="PF07195">
    <property type="entry name" value="FliD_C"/>
    <property type="match status" value="1"/>
</dbReference>
<dbReference type="PANTHER" id="PTHR30288">
    <property type="entry name" value="FLAGELLAR CAP/ASSEMBLY PROTEIN FLID"/>
    <property type="match status" value="1"/>
</dbReference>
<feature type="domain" description="Flagellar hook-associated protein 2 C-terminal" evidence="7">
    <location>
        <begin position="344"/>
        <end position="583"/>
    </location>
</feature>
<proteinExistence type="inferred from homology"/>
<evidence type="ECO:0000259" key="7">
    <source>
        <dbReference type="Pfam" id="PF07195"/>
    </source>
</evidence>
<evidence type="ECO:0000256" key="3">
    <source>
        <dbReference type="ARBA" id="ARBA00023054"/>
    </source>
</evidence>
<dbReference type="EMBL" id="CP014334">
    <property type="protein sequence ID" value="AMW32061.1"/>
    <property type="molecule type" value="Genomic_DNA"/>
</dbReference>
<comment type="subunit">
    <text evidence="2 5">Homopentamer.</text>
</comment>
<comment type="function">
    <text evidence="5">Required for morphogenesis and for the elongation of the flagellar filament by facilitating polymerization of the flagellin monomers at the tip of growing filament. Forms a capping structure, which prevents flagellin subunits (transported through the central channel of the flagellum) from leaking out without polymerization at the distal end.</text>
</comment>
<keyword evidence="8" id="KW-0969">Cilium</keyword>
<keyword evidence="5" id="KW-0964">Secreted</keyword>
<organism evidence="8 9">
    <name type="scientific">Fervidobacterium islandicum</name>
    <dbReference type="NCBI Taxonomy" id="2423"/>
    <lineage>
        <taxon>Bacteria</taxon>
        <taxon>Thermotogati</taxon>
        <taxon>Thermotogota</taxon>
        <taxon>Thermotogae</taxon>
        <taxon>Thermotogales</taxon>
        <taxon>Fervidobacteriaceae</taxon>
        <taxon>Fervidobacterium</taxon>
    </lineage>
</organism>
<keyword evidence="8" id="KW-0966">Cell projection</keyword>
<dbReference type="GO" id="GO:0009424">
    <property type="term" value="C:bacterial-type flagellum hook"/>
    <property type="evidence" value="ECO:0007669"/>
    <property type="project" value="UniProtKB-UniRule"/>
</dbReference>
<dbReference type="GO" id="GO:0005576">
    <property type="term" value="C:extracellular region"/>
    <property type="evidence" value="ECO:0007669"/>
    <property type="project" value="UniProtKB-SubCell"/>
</dbReference>
<dbReference type="Pfam" id="PF02465">
    <property type="entry name" value="FliD_N"/>
    <property type="match status" value="1"/>
</dbReference>
<dbReference type="Proteomes" id="UP000093740">
    <property type="component" value="Chromosome"/>
</dbReference>
<keyword evidence="9" id="KW-1185">Reference proteome</keyword>
<keyword evidence="8" id="KW-0282">Flagellum</keyword>
<evidence type="ECO:0000256" key="5">
    <source>
        <dbReference type="RuleBase" id="RU362066"/>
    </source>
</evidence>
<evidence type="ECO:0000256" key="2">
    <source>
        <dbReference type="ARBA" id="ARBA00011255"/>
    </source>
</evidence>
<accession>A0AAI8CJB0</accession>
<evidence type="ECO:0000256" key="1">
    <source>
        <dbReference type="ARBA" id="ARBA00009764"/>
    </source>
</evidence>
<gene>
    <name evidence="8" type="primary">fliD</name>
    <name evidence="8" type="ORF">NA23_01105</name>
</gene>
<name>A0AAI8CJB0_FERIS</name>
<dbReference type="GO" id="GO:0007155">
    <property type="term" value="P:cell adhesion"/>
    <property type="evidence" value="ECO:0007669"/>
    <property type="project" value="InterPro"/>
</dbReference>
<dbReference type="PANTHER" id="PTHR30288:SF0">
    <property type="entry name" value="FLAGELLAR HOOK-ASSOCIATED PROTEIN 2"/>
    <property type="match status" value="1"/>
</dbReference>
<dbReference type="RefSeq" id="WP_033191417.1">
    <property type="nucleotide sequence ID" value="NZ_CP014334.2"/>
</dbReference>
<feature type="domain" description="Flagellar hook-associated protein 2 N-terminal" evidence="6">
    <location>
        <begin position="27"/>
        <end position="122"/>
    </location>
</feature>
<evidence type="ECO:0000313" key="8">
    <source>
        <dbReference type="EMBL" id="AMW32061.1"/>
    </source>
</evidence>
<protein>
    <recommendedName>
        <fullName evidence="5">Flagellar hook-associated protein 2</fullName>
        <shortName evidence="5">HAP2</shortName>
    </recommendedName>
    <alternativeName>
        <fullName evidence="5">Flagellar cap protein</fullName>
    </alternativeName>
</protein>
<evidence type="ECO:0000256" key="4">
    <source>
        <dbReference type="ARBA" id="ARBA00023143"/>
    </source>
</evidence>
<dbReference type="GO" id="GO:0009421">
    <property type="term" value="C:bacterial-type flagellum filament cap"/>
    <property type="evidence" value="ECO:0007669"/>
    <property type="project" value="InterPro"/>
</dbReference>
<evidence type="ECO:0000259" key="6">
    <source>
        <dbReference type="Pfam" id="PF02465"/>
    </source>
</evidence>
<comment type="similarity">
    <text evidence="1 5">Belongs to the FliD family.</text>
</comment>
<dbReference type="AlphaFoldDB" id="A0AAI8CJB0"/>
<dbReference type="GO" id="GO:0071973">
    <property type="term" value="P:bacterial-type flagellum-dependent cell motility"/>
    <property type="evidence" value="ECO:0007669"/>
    <property type="project" value="TreeGrafter"/>
</dbReference>
<keyword evidence="3" id="KW-0175">Coiled coil</keyword>
<dbReference type="InterPro" id="IPR003481">
    <property type="entry name" value="FliD_N"/>
</dbReference>
<sequence>MDLSSIANNINYRYQRSSRLQVGGAVSGLDTQSIIEKLMELEAAPLQRLNDKYTQYANLQKAYQKVSSKIREFYNYISDFSLQANLIPKTATSSATNVLNASAAPSALDGAYSVDVVSLATNSLFKSGKLGREIQPTDTFASIDTRYAPVDNSVVKIKVGSQEQQITVSHSDTINDIIGKLEQAFTDLGAIANIVFQDGKLKIESNKAFQISNASGNFTFVFRLNDASLKQAGTNFVLESSGDIGVYSTFKTLSSLGVTSDATIKINGKEITLKPSDTLQTIIQKINNTITDVYATYDDKSGQIVLTSKTTGDNLISVEGDSGLLGVLKLDDTNSTFTLGQLANVKVTFNGYIEEITSKSNSLTYNGVTLNLSAIGSAIVTVGTDKDKIVERVKDFVNKWNELTDFLYTKLTEKKVTNKSPDQMNEDEKLQGLLKDDSFLRRIFDKFRSFLTTTIDGKKLADLGIESGDVGKSFENTMKGRITLNEDKLKKFIDENGPDAVWKFFGNNDTYKGLGIQLKEYSFNLTKFNGEIDTVAGVSGRLEREKRILSKRMVTMMEYLEKKEQQLWAKYSSLESALSKLQAQGAFMAQAFTQRK</sequence>
<evidence type="ECO:0000313" key="9">
    <source>
        <dbReference type="Proteomes" id="UP000093740"/>
    </source>
</evidence>
<dbReference type="KEGG" id="fia:NA23_01105"/>
<comment type="subcellular location">
    <subcellularLocation>
        <location evidence="5">Secreted</location>
    </subcellularLocation>
    <subcellularLocation>
        <location evidence="5">Bacterial flagellum</location>
    </subcellularLocation>
</comment>
<dbReference type="InterPro" id="IPR010809">
    <property type="entry name" value="FliD_C"/>
</dbReference>
<reference evidence="8 9" key="1">
    <citation type="journal article" date="2015" name="Stand. Genomic Sci.">
        <title>Genome sequence of a native-feather degrading extremely thermophilic Eubacterium, Fervidobacterium islandicum AW-1.</title>
        <authorList>
            <person name="Lee Y.J."/>
            <person name="Jeong H."/>
            <person name="Park G.S."/>
            <person name="Kwak Y."/>
            <person name="Lee S.J."/>
            <person name="Lee S.J."/>
            <person name="Park M.K."/>
            <person name="Kim J.Y."/>
            <person name="Kang H.K."/>
            <person name="Shin J.H."/>
            <person name="Lee D.W."/>
        </authorList>
    </citation>
    <scope>NUCLEOTIDE SEQUENCE [LARGE SCALE GENOMIC DNA]</scope>
    <source>
        <strain evidence="8 9">AW-1</strain>
    </source>
</reference>
<keyword evidence="4 5" id="KW-0975">Bacterial flagellum</keyword>